<proteinExistence type="predicted"/>
<comment type="caution">
    <text evidence="1">The sequence shown here is derived from an EMBL/GenBank/DDBJ whole genome shotgun (WGS) entry which is preliminary data.</text>
</comment>
<dbReference type="EMBL" id="LAZR01012685">
    <property type="protein sequence ID" value="KKM25593.1"/>
    <property type="molecule type" value="Genomic_DNA"/>
</dbReference>
<name>A0A0F9KU20_9ZZZZ</name>
<reference evidence="1" key="1">
    <citation type="journal article" date="2015" name="Nature">
        <title>Complex archaea that bridge the gap between prokaryotes and eukaryotes.</title>
        <authorList>
            <person name="Spang A."/>
            <person name="Saw J.H."/>
            <person name="Jorgensen S.L."/>
            <person name="Zaremba-Niedzwiedzka K."/>
            <person name="Martijn J."/>
            <person name="Lind A.E."/>
            <person name="van Eijk R."/>
            <person name="Schleper C."/>
            <person name="Guy L."/>
            <person name="Ettema T.J."/>
        </authorList>
    </citation>
    <scope>NUCLEOTIDE SEQUENCE</scope>
</reference>
<gene>
    <name evidence="1" type="ORF">LCGC14_1593420</name>
</gene>
<sequence length="75" mass="8564">MKCLNADCPVKGGKSCRTPKAPNWKLWQLCYLCAIKYSKTPDTPQAKYYEDKHKHGTGGTWMEPAKCMPMAWIKV</sequence>
<evidence type="ECO:0000313" key="1">
    <source>
        <dbReference type="EMBL" id="KKM25593.1"/>
    </source>
</evidence>
<accession>A0A0F9KU20</accession>
<organism evidence="1">
    <name type="scientific">marine sediment metagenome</name>
    <dbReference type="NCBI Taxonomy" id="412755"/>
    <lineage>
        <taxon>unclassified sequences</taxon>
        <taxon>metagenomes</taxon>
        <taxon>ecological metagenomes</taxon>
    </lineage>
</organism>
<dbReference type="AlphaFoldDB" id="A0A0F9KU20"/>
<protein>
    <submittedName>
        <fullName evidence="1">Uncharacterized protein</fullName>
    </submittedName>
</protein>